<dbReference type="OrthoDB" id="2215036at2759"/>
<dbReference type="Proteomes" id="UP001154114">
    <property type="component" value="Chromosome 9"/>
</dbReference>
<reference evidence="1" key="1">
    <citation type="submission" date="2021-12" db="EMBL/GenBank/DDBJ databases">
        <authorList>
            <person name="King R."/>
        </authorList>
    </citation>
    <scope>NUCLEOTIDE SEQUENCE</scope>
</reference>
<evidence type="ECO:0000313" key="1">
    <source>
        <dbReference type="EMBL" id="CAH0628652.1"/>
    </source>
</evidence>
<organism evidence="1 2">
    <name type="scientific">Chrysodeixis includens</name>
    <name type="common">Soybean looper</name>
    <name type="synonym">Pseudoplusia includens</name>
    <dbReference type="NCBI Taxonomy" id="689277"/>
    <lineage>
        <taxon>Eukaryota</taxon>
        <taxon>Metazoa</taxon>
        <taxon>Ecdysozoa</taxon>
        <taxon>Arthropoda</taxon>
        <taxon>Hexapoda</taxon>
        <taxon>Insecta</taxon>
        <taxon>Pterygota</taxon>
        <taxon>Neoptera</taxon>
        <taxon>Endopterygota</taxon>
        <taxon>Lepidoptera</taxon>
        <taxon>Glossata</taxon>
        <taxon>Ditrysia</taxon>
        <taxon>Noctuoidea</taxon>
        <taxon>Noctuidae</taxon>
        <taxon>Plusiinae</taxon>
        <taxon>Chrysodeixis</taxon>
    </lineage>
</organism>
<evidence type="ECO:0000313" key="2">
    <source>
        <dbReference type="Proteomes" id="UP001154114"/>
    </source>
</evidence>
<dbReference type="AlphaFoldDB" id="A0A9P0C2Q1"/>
<gene>
    <name evidence="1" type="ORF">CINC_LOCUS12927</name>
</gene>
<protein>
    <submittedName>
        <fullName evidence="1">Uncharacterized protein</fullName>
    </submittedName>
</protein>
<name>A0A9P0C2Q1_CHRIL</name>
<proteinExistence type="predicted"/>
<dbReference type="EMBL" id="LR824012">
    <property type="protein sequence ID" value="CAH0628652.1"/>
    <property type="molecule type" value="Genomic_DNA"/>
</dbReference>
<keyword evidence="2" id="KW-1185">Reference proteome</keyword>
<accession>A0A9P0C2Q1</accession>
<sequence length="115" mass="12839">MISSIQTYEILRPLFPGIVSVLRAIPDVDAHDLHRLDEKLAAQPAKPSKIDKSKRDLFKKITSRLIGRNVGQLFKKEVYILDLPTMHIIKDKPRSAIDAPEGAGLERLFAPSAPT</sequence>